<sequence>MRLFGRISLFYAKQMIKSPIYIGTHIFLLLMLIIRVIININSEFNYNDFGNFIGEMTIIIHVVFLSFMVFFYIFLSNEYRYGASQLFVGSLKITYIRLAAMFMNHFLFLFFFTFFQIVIIFLYFYYSNIAFSSFYIETLNYIFIYWCAPSILSFLIGVLLAITFGRRNITLIFILIIWVLVGPMNAIFFYDFFSSLDEGDAGYLLLLTPLNTDDVYRDIVGYNMSNSILISNIFWCLILCSLIIFSLMKASYARKAKILNVIIVACLLFLSFTIYPFALTGKNPVFNYNQIINEAKYSQQESPSISDDLLAYDIKNYDIEISMKKKPQVNVKLELNIYENPPDELAFSLYHSMNVERVKNHYNQDINFTQNGDFVFISNPTEELVFEYVMEDSSLLPASKSYLFLPYYINWLPSKSQHPQLMYDQDTNEEIILVSNKQPADYKLLFNGDIEYYTSLSDETGDKHFGKQDKGLTLIAGEIRENTIKDNNIIVPKSWPNIDNSWSGYYDDLVKTHLFLTEMFSLENVKLPKDILILSPHLKYDSFQNKNHLLIHHTTLLELSDSTHEIPEVYINGLLWNNRESFNLDRGLMEAFNEMLNSFLLDEITFSSSNYVNSSFDLTPSRPVARYDDIYELGIDIFYEKFVQMTQDQKKEFLIEWYDNFEEINNWEEAVIFIESFIREQV</sequence>
<feature type="transmembrane region" description="Helical" evidence="1">
    <location>
        <begin position="58"/>
        <end position="75"/>
    </location>
</feature>
<keyword evidence="1" id="KW-0472">Membrane</keyword>
<feature type="transmembrane region" description="Helical" evidence="1">
    <location>
        <begin position="106"/>
        <end position="126"/>
    </location>
</feature>
<comment type="caution">
    <text evidence="2">The sequence shown here is derived from an EMBL/GenBank/DDBJ whole genome shotgun (WGS) entry which is preliminary data.</text>
</comment>
<feature type="transmembrane region" description="Helical" evidence="1">
    <location>
        <begin position="20"/>
        <end position="38"/>
    </location>
</feature>
<evidence type="ECO:0000256" key="1">
    <source>
        <dbReference type="SAM" id="Phobius"/>
    </source>
</evidence>
<accession>A0A0A5G222</accession>
<dbReference type="eggNOG" id="ENOG502Z89B">
    <property type="taxonomic scope" value="Bacteria"/>
</dbReference>
<name>A0A0A5G222_9BACI</name>
<feature type="transmembrane region" description="Helical" evidence="1">
    <location>
        <begin position="169"/>
        <end position="190"/>
    </location>
</feature>
<keyword evidence="3" id="KW-1185">Reference proteome</keyword>
<reference evidence="2 3" key="1">
    <citation type="submission" date="2013-08" db="EMBL/GenBank/DDBJ databases">
        <authorList>
            <person name="Huang J."/>
            <person name="Wang G."/>
        </authorList>
    </citation>
    <scope>NUCLEOTIDE SEQUENCE [LARGE SCALE GENOMIC DNA]</scope>
    <source>
        <strain evidence="2 3">JSM 072002</strain>
    </source>
</reference>
<dbReference type="AlphaFoldDB" id="A0A0A5G222"/>
<evidence type="ECO:0000313" key="3">
    <source>
        <dbReference type="Proteomes" id="UP000030401"/>
    </source>
</evidence>
<feature type="transmembrane region" description="Helical" evidence="1">
    <location>
        <begin position="259"/>
        <end position="278"/>
    </location>
</feature>
<dbReference type="STRING" id="1385512.N784_05775"/>
<keyword evidence="1" id="KW-0812">Transmembrane</keyword>
<keyword evidence="1" id="KW-1133">Transmembrane helix</keyword>
<proteinExistence type="predicted"/>
<organism evidence="2 3">
    <name type="scientific">Pontibacillus litoralis JSM 072002</name>
    <dbReference type="NCBI Taxonomy" id="1385512"/>
    <lineage>
        <taxon>Bacteria</taxon>
        <taxon>Bacillati</taxon>
        <taxon>Bacillota</taxon>
        <taxon>Bacilli</taxon>
        <taxon>Bacillales</taxon>
        <taxon>Bacillaceae</taxon>
        <taxon>Pontibacillus</taxon>
    </lineage>
</organism>
<dbReference type="Proteomes" id="UP000030401">
    <property type="component" value="Unassembled WGS sequence"/>
</dbReference>
<feature type="transmembrane region" description="Helical" evidence="1">
    <location>
        <begin position="138"/>
        <end position="162"/>
    </location>
</feature>
<feature type="transmembrane region" description="Helical" evidence="1">
    <location>
        <begin position="228"/>
        <end position="247"/>
    </location>
</feature>
<gene>
    <name evidence="2" type="ORF">N784_05775</name>
</gene>
<evidence type="ECO:0000313" key="2">
    <source>
        <dbReference type="EMBL" id="KGX86069.1"/>
    </source>
</evidence>
<dbReference type="EMBL" id="AVPG01000016">
    <property type="protein sequence ID" value="KGX86069.1"/>
    <property type="molecule type" value="Genomic_DNA"/>
</dbReference>
<protein>
    <submittedName>
        <fullName evidence="2">Uncharacterized protein</fullName>
    </submittedName>
</protein>